<dbReference type="SUPFAM" id="SSF63867">
    <property type="entry name" value="MoeA C-terminal domain-like"/>
    <property type="match status" value="1"/>
</dbReference>
<protein>
    <recommendedName>
        <fullName evidence="11">Molybdopterin molybdenumtransferase</fullName>
        <ecNumber evidence="11">2.10.1.1</ecNumber>
    </recommendedName>
</protein>
<dbReference type="SUPFAM" id="SSF63882">
    <property type="entry name" value="MoeA N-terminal region -like"/>
    <property type="match status" value="1"/>
</dbReference>
<dbReference type="InterPro" id="IPR001453">
    <property type="entry name" value="MoaB/Mog_dom"/>
</dbReference>
<dbReference type="NCBIfam" id="TIGR00177">
    <property type="entry name" value="molyb_syn"/>
    <property type="match status" value="1"/>
</dbReference>
<keyword evidence="5 11" id="KW-0500">Molybdenum</keyword>
<comment type="catalytic activity">
    <reaction evidence="10">
        <text>adenylyl-molybdopterin + molybdate = Mo-molybdopterin + AMP + H(+)</text>
        <dbReference type="Rhea" id="RHEA:35047"/>
        <dbReference type="ChEBI" id="CHEBI:15378"/>
        <dbReference type="ChEBI" id="CHEBI:36264"/>
        <dbReference type="ChEBI" id="CHEBI:62727"/>
        <dbReference type="ChEBI" id="CHEBI:71302"/>
        <dbReference type="ChEBI" id="CHEBI:456215"/>
        <dbReference type="EC" id="2.10.1.1"/>
    </reaction>
</comment>
<dbReference type="InterPro" id="IPR005111">
    <property type="entry name" value="MoeA_C_domain_IV"/>
</dbReference>
<dbReference type="InterPro" id="IPR005110">
    <property type="entry name" value="MoeA_linker/N"/>
</dbReference>
<evidence type="ECO:0000256" key="7">
    <source>
        <dbReference type="ARBA" id="ARBA00022723"/>
    </source>
</evidence>
<comment type="function">
    <text evidence="2 11">Catalyzes the insertion of molybdate into adenylated molybdopterin with the concomitant release of AMP.</text>
</comment>
<evidence type="ECO:0000313" key="14">
    <source>
        <dbReference type="Proteomes" id="UP000273143"/>
    </source>
</evidence>
<dbReference type="GO" id="GO:0046872">
    <property type="term" value="F:metal ion binding"/>
    <property type="evidence" value="ECO:0007669"/>
    <property type="project" value="UniProtKB-UniRule"/>
</dbReference>
<sequence length="400" mass="43452">MLDYYDALQTLLTELALIDVEDRPLLEAVGLVLAEDVMVKHDAPLFDNSAMDGYALGGDVEDYQQWHIVDRIAAGASAADTVLATGQAARIFTGAPIPRGTTTVVLQENTQVENGVLKISKTVKQGQNIRFQGEELAKGTCLLSAKQCLTPAMIAMLASQGYATVRVFKPLTICVFSTGNEVLEPCQPLVDGKIYDANRYLLLSWLKQSAHQITDGGILPDNQEKTEQALRKASQNFDVIITSGGVSVGEEDHVRAAIEQLGKLVFWKLAIKPGKPFAWGEINTTKIFMLPGNPVSSLVTFQQLVVPAIGKLAGKTIENAQPRSVQVKADFSISKLQSRREFLRVNLISSEEGFKAILLANQGSAMLSTCVKADALAEVPPETAVSKGDFIKVYRLDYKV</sequence>
<name>A0A3Q9JIS6_9GAMM</name>
<dbReference type="GO" id="GO:0061599">
    <property type="term" value="F:molybdopterin molybdotransferase activity"/>
    <property type="evidence" value="ECO:0007669"/>
    <property type="project" value="UniProtKB-UniRule"/>
</dbReference>
<dbReference type="Gene3D" id="3.40.980.10">
    <property type="entry name" value="MoaB/Mog-like domain"/>
    <property type="match status" value="1"/>
</dbReference>
<dbReference type="UniPathway" id="UPA00344"/>
<evidence type="ECO:0000256" key="9">
    <source>
        <dbReference type="ARBA" id="ARBA00023150"/>
    </source>
</evidence>
<dbReference type="PANTHER" id="PTHR10192">
    <property type="entry name" value="MOLYBDOPTERIN BIOSYNTHESIS PROTEIN"/>
    <property type="match status" value="1"/>
</dbReference>
<gene>
    <name evidence="13" type="ORF">DM558_06610</name>
</gene>
<reference evidence="14" key="1">
    <citation type="submission" date="2018-06" db="EMBL/GenBank/DDBJ databases">
        <title>Complete genome of Pseudomonas insecticola strain QZS01.</title>
        <authorList>
            <person name="Wang J."/>
            <person name="Su Q."/>
        </authorList>
    </citation>
    <scope>NUCLEOTIDE SEQUENCE [LARGE SCALE GENOMIC DNA]</scope>
    <source>
        <strain evidence="14">QZS01</strain>
    </source>
</reference>
<comment type="similarity">
    <text evidence="4 11">Belongs to the MoeA family.</text>
</comment>
<dbReference type="FunFam" id="3.40.980.10:FF:000004">
    <property type="entry name" value="Molybdopterin molybdenumtransferase"/>
    <property type="match status" value="1"/>
</dbReference>
<evidence type="ECO:0000256" key="4">
    <source>
        <dbReference type="ARBA" id="ARBA00010763"/>
    </source>
</evidence>
<evidence type="ECO:0000259" key="12">
    <source>
        <dbReference type="SMART" id="SM00852"/>
    </source>
</evidence>
<dbReference type="Gene3D" id="2.170.190.11">
    <property type="entry name" value="Molybdopterin biosynthesis moea protein, domain 3"/>
    <property type="match status" value="1"/>
</dbReference>
<dbReference type="PANTHER" id="PTHR10192:SF5">
    <property type="entry name" value="GEPHYRIN"/>
    <property type="match status" value="1"/>
</dbReference>
<dbReference type="EC" id="2.10.1.1" evidence="11"/>
<dbReference type="CDD" id="cd00887">
    <property type="entry name" value="MoeA"/>
    <property type="match status" value="1"/>
</dbReference>
<keyword evidence="9 11" id="KW-0501">Molybdenum cofactor biosynthesis</keyword>
<keyword evidence="7 11" id="KW-0479">Metal-binding</keyword>
<evidence type="ECO:0000256" key="2">
    <source>
        <dbReference type="ARBA" id="ARBA00002901"/>
    </source>
</evidence>
<dbReference type="Pfam" id="PF00994">
    <property type="entry name" value="MoCF_biosynth"/>
    <property type="match status" value="1"/>
</dbReference>
<evidence type="ECO:0000256" key="8">
    <source>
        <dbReference type="ARBA" id="ARBA00022842"/>
    </source>
</evidence>
<keyword evidence="14" id="KW-1185">Reference proteome</keyword>
<evidence type="ECO:0000256" key="1">
    <source>
        <dbReference type="ARBA" id="ARBA00001946"/>
    </source>
</evidence>
<evidence type="ECO:0000256" key="6">
    <source>
        <dbReference type="ARBA" id="ARBA00022679"/>
    </source>
</evidence>
<evidence type="ECO:0000313" key="13">
    <source>
        <dbReference type="EMBL" id="AZS50464.1"/>
    </source>
</evidence>
<dbReference type="InterPro" id="IPR036135">
    <property type="entry name" value="MoeA_linker/N_sf"/>
</dbReference>
<dbReference type="RefSeq" id="WP_127162831.1">
    <property type="nucleotide sequence ID" value="NZ_CP029822.1"/>
</dbReference>
<dbReference type="Gene3D" id="2.40.340.10">
    <property type="entry name" value="MoeA, C-terminal, domain IV"/>
    <property type="match status" value="1"/>
</dbReference>
<comment type="pathway">
    <text evidence="3 11">Cofactor biosynthesis; molybdopterin biosynthesis.</text>
</comment>
<dbReference type="InterPro" id="IPR036425">
    <property type="entry name" value="MoaB/Mog-like_dom_sf"/>
</dbReference>
<dbReference type="Gene3D" id="3.90.105.10">
    <property type="entry name" value="Molybdopterin biosynthesis moea protein, domain 2"/>
    <property type="match status" value="1"/>
</dbReference>
<dbReference type="SUPFAM" id="SSF53218">
    <property type="entry name" value="Molybdenum cofactor biosynthesis proteins"/>
    <property type="match status" value="1"/>
</dbReference>
<dbReference type="Proteomes" id="UP000273143">
    <property type="component" value="Chromosome"/>
</dbReference>
<dbReference type="Pfam" id="PF03454">
    <property type="entry name" value="MoeA_C"/>
    <property type="match status" value="1"/>
</dbReference>
<evidence type="ECO:0000256" key="10">
    <source>
        <dbReference type="ARBA" id="ARBA00047317"/>
    </source>
</evidence>
<evidence type="ECO:0000256" key="11">
    <source>
        <dbReference type="RuleBase" id="RU365090"/>
    </source>
</evidence>
<dbReference type="AlphaFoldDB" id="A0A3Q9JIS6"/>
<dbReference type="InterPro" id="IPR038987">
    <property type="entry name" value="MoeA-like"/>
</dbReference>
<dbReference type="GO" id="GO:0006777">
    <property type="term" value="P:Mo-molybdopterin cofactor biosynthetic process"/>
    <property type="evidence" value="ECO:0007669"/>
    <property type="project" value="UniProtKB-UniRule"/>
</dbReference>
<feature type="domain" description="MoaB/Mog" evidence="12">
    <location>
        <begin position="174"/>
        <end position="311"/>
    </location>
</feature>
<dbReference type="GO" id="GO:0005829">
    <property type="term" value="C:cytosol"/>
    <property type="evidence" value="ECO:0007669"/>
    <property type="project" value="TreeGrafter"/>
</dbReference>
<dbReference type="NCBIfam" id="NF045515">
    <property type="entry name" value="Glp_gephyrin"/>
    <property type="match status" value="1"/>
</dbReference>
<dbReference type="KEGG" id="emo:DM558_06610"/>
<evidence type="ECO:0000256" key="3">
    <source>
        <dbReference type="ARBA" id="ARBA00005046"/>
    </source>
</evidence>
<dbReference type="InterPro" id="IPR036688">
    <property type="entry name" value="MoeA_C_domain_IV_sf"/>
</dbReference>
<accession>A0A3Q9JIS6</accession>
<dbReference type="SMART" id="SM00852">
    <property type="entry name" value="MoCF_biosynth"/>
    <property type="match status" value="1"/>
</dbReference>
<proteinExistence type="inferred from homology"/>
<evidence type="ECO:0000256" key="5">
    <source>
        <dbReference type="ARBA" id="ARBA00022505"/>
    </source>
</evidence>
<dbReference type="Pfam" id="PF03453">
    <property type="entry name" value="MoeA_N"/>
    <property type="match status" value="1"/>
</dbReference>
<organism evidence="13 14">
    <name type="scientific">Entomomonas moraniae</name>
    <dbReference type="NCBI Taxonomy" id="2213226"/>
    <lineage>
        <taxon>Bacteria</taxon>
        <taxon>Pseudomonadati</taxon>
        <taxon>Pseudomonadota</taxon>
        <taxon>Gammaproteobacteria</taxon>
        <taxon>Pseudomonadales</taxon>
        <taxon>Pseudomonadaceae</taxon>
        <taxon>Entomomonas</taxon>
    </lineage>
</organism>
<keyword evidence="8 11" id="KW-0460">Magnesium</keyword>
<keyword evidence="6 11" id="KW-0808">Transferase</keyword>
<comment type="cofactor">
    <cofactor evidence="1 11">
        <name>Mg(2+)</name>
        <dbReference type="ChEBI" id="CHEBI:18420"/>
    </cofactor>
</comment>
<dbReference type="EMBL" id="CP029822">
    <property type="protein sequence ID" value="AZS50464.1"/>
    <property type="molecule type" value="Genomic_DNA"/>
</dbReference>